<reference evidence="18" key="1">
    <citation type="submission" date="2021-02" db="EMBL/GenBank/DDBJ databases">
        <authorList>
            <person name="Nowell W R."/>
        </authorList>
    </citation>
    <scope>NUCLEOTIDE SEQUENCE</scope>
    <source>
        <strain evidence="18">Ploen Becks lab</strain>
    </source>
</reference>
<evidence type="ECO:0000256" key="11">
    <source>
        <dbReference type="ARBA" id="ARBA00022840"/>
    </source>
</evidence>
<evidence type="ECO:0000256" key="10">
    <source>
        <dbReference type="ARBA" id="ARBA00022741"/>
    </source>
</evidence>
<keyword evidence="19" id="KW-1185">Reference proteome</keyword>
<dbReference type="InterPro" id="IPR004821">
    <property type="entry name" value="Cyt_trans-like"/>
</dbReference>
<dbReference type="GO" id="GO:0005759">
    <property type="term" value="C:mitochondrial matrix"/>
    <property type="evidence" value="ECO:0007669"/>
    <property type="project" value="UniProtKB-ARBA"/>
</dbReference>
<comment type="subunit">
    <text evidence="6">Homotetramer.</text>
</comment>
<dbReference type="NCBIfam" id="TIGR00482">
    <property type="entry name" value="nicotinate (nicotinamide) nucleotide adenylyltransferase"/>
    <property type="match status" value="1"/>
</dbReference>
<dbReference type="GO" id="GO:0009435">
    <property type="term" value="P:NAD+ biosynthetic process"/>
    <property type="evidence" value="ECO:0007669"/>
    <property type="project" value="UniProtKB-UniPathway"/>
</dbReference>
<keyword evidence="13" id="KW-0496">Mitochondrion</keyword>
<dbReference type="GO" id="GO:0004515">
    <property type="term" value="F:nicotinate-nucleotide adenylyltransferase activity"/>
    <property type="evidence" value="ECO:0007669"/>
    <property type="project" value="UniProtKB-EC"/>
</dbReference>
<evidence type="ECO:0000256" key="8">
    <source>
        <dbReference type="ARBA" id="ARBA00022679"/>
    </source>
</evidence>
<accession>A0A813TG08</accession>
<keyword evidence="10 16" id="KW-0547">Nucleotide-binding</keyword>
<evidence type="ECO:0000313" key="19">
    <source>
        <dbReference type="Proteomes" id="UP000663879"/>
    </source>
</evidence>
<comment type="pathway">
    <text evidence="4">Cofactor biosynthesis; NAD(+) biosynthesis; deamido-NAD(+) from nicotinate D-ribonucleotide: step 1/1.</text>
</comment>
<dbReference type="InterPro" id="IPR014729">
    <property type="entry name" value="Rossmann-like_a/b/a_fold"/>
</dbReference>
<keyword evidence="9 16" id="KW-0548">Nucleotidyltransferase</keyword>
<evidence type="ECO:0000256" key="1">
    <source>
        <dbReference type="ARBA" id="ARBA00001946"/>
    </source>
</evidence>
<comment type="function">
    <text evidence="15">Catalyzes the formation of NAD(+) from nicotinamide mononucleotide (NMN) and ATP. Can also use the deamidated form; nicotinic acid mononucleotide (NaMN) as substrate with the same efficiency. Can use triazofurin monophosphate (TrMP) as substrate. Can also use GTP and ITP as nucleotide donors. Also catalyzes the reverse reaction, i.e. the pyrophosphorolytic cleavage of NAD(+). For the pyrophosphorolytic activity, can use NAD(+), NADH, NaAD, nicotinic acid adenine dinucleotide phosphate (NHD), nicotinamide guanine dinucleotide (NGD) as substrates. Fails to cleave phosphorylated dinucleotides NADP(+), NADPH and NaADP(+). Protects against axonal degeneration following injury. May be involved in the maintenance of axonal integrity. Also functions as a stress-response chaperone protein that prevents toxic aggregation of proteins; this function may be independent of its NAD(+) synthesis activity.</text>
</comment>
<name>A0A813TG08_9BILA</name>
<gene>
    <name evidence="18" type="ORF">OXX778_LOCUS6941</name>
</gene>
<evidence type="ECO:0000256" key="14">
    <source>
        <dbReference type="ARBA" id="ARBA00048721"/>
    </source>
</evidence>
<dbReference type="Gene3D" id="3.40.50.620">
    <property type="entry name" value="HUPs"/>
    <property type="match status" value="1"/>
</dbReference>
<feature type="domain" description="Cytidyltransferase-like" evidence="17">
    <location>
        <begin position="11"/>
        <end position="191"/>
    </location>
</feature>
<evidence type="ECO:0000313" key="18">
    <source>
        <dbReference type="EMBL" id="CAF0810376.1"/>
    </source>
</evidence>
<proteinExistence type="inferred from homology"/>
<dbReference type="InterPro" id="IPR051182">
    <property type="entry name" value="Euk_NMN_adenylyltrnsfrase"/>
</dbReference>
<dbReference type="UniPathway" id="UPA00253">
    <property type="reaction ID" value="UER00332"/>
</dbReference>
<keyword evidence="7 16" id="KW-0662">Pyridine nucleotide biosynthesis</keyword>
<dbReference type="PANTHER" id="PTHR12039">
    <property type="entry name" value="NICOTINAMIDE MONONUCLEOTIDE ADENYLYLTRANSFERASE"/>
    <property type="match status" value="1"/>
</dbReference>
<evidence type="ECO:0000256" key="6">
    <source>
        <dbReference type="ARBA" id="ARBA00011881"/>
    </source>
</evidence>
<dbReference type="SUPFAM" id="SSF52374">
    <property type="entry name" value="Nucleotidylyl transferase"/>
    <property type="match status" value="1"/>
</dbReference>
<evidence type="ECO:0000256" key="3">
    <source>
        <dbReference type="ARBA" id="ARBA00004658"/>
    </source>
</evidence>
<sequence length="219" mass="25557">MAQKVPLVLVLCGSFNPITNMHLRMFEIAKNYFNSGDKFNVLSGIISPVNDGYKKKGLLESKIRCEMAELALKDHKWVELSKWESSNSEWTPTLEVLRYHKNAVDQKYGQDVRLMLLCGGDLVETFLIPNLWKEEHMNEIFSKHGLAVINRMGASPEKIIYENDLLYKYRNNFHLITDWIVNDISSTRIRRAISRNESVRYLIPDEVNDYILKNNLYKN</sequence>
<evidence type="ECO:0000256" key="7">
    <source>
        <dbReference type="ARBA" id="ARBA00022642"/>
    </source>
</evidence>
<comment type="catalytic activity">
    <reaction evidence="16">
        <text>beta-nicotinamide D-ribonucleotide + ATP + H(+) = diphosphate + NAD(+)</text>
        <dbReference type="Rhea" id="RHEA:21360"/>
        <dbReference type="ChEBI" id="CHEBI:14649"/>
        <dbReference type="ChEBI" id="CHEBI:15378"/>
        <dbReference type="ChEBI" id="CHEBI:30616"/>
        <dbReference type="ChEBI" id="CHEBI:33019"/>
        <dbReference type="ChEBI" id="CHEBI:57540"/>
        <dbReference type="EC" id="2.7.7.1"/>
    </reaction>
</comment>
<dbReference type="PANTHER" id="PTHR12039:SF0">
    <property type="entry name" value="NICOTINAMIDE-NUCLEOTIDE ADENYLYLTRANSFERASE"/>
    <property type="match status" value="1"/>
</dbReference>
<protein>
    <recommendedName>
        <fullName evidence="16">Nicotinamide-nucleotide adenylyltransferase</fullName>
        <ecNumber evidence="16">2.7.7.1</ecNumber>
        <ecNumber evidence="16">2.7.7.18</ecNumber>
    </recommendedName>
</protein>
<comment type="similarity">
    <text evidence="5 16">Belongs to the eukaryotic NMN adenylyltransferase family.</text>
</comment>
<comment type="catalytic activity">
    <reaction evidence="14 16">
        <text>nicotinate beta-D-ribonucleotide + ATP + H(+) = deamido-NAD(+) + diphosphate</text>
        <dbReference type="Rhea" id="RHEA:22860"/>
        <dbReference type="ChEBI" id="CHEBI:15378"/>
        <dbReference type="ChEBI" id="CHEBI:30616"/>
        <dbReference type="ChEBI" id="CHEBI:33019"/>
        <dbReference type="ChEBI" id="CHEBI:57502"/>
        <dbReference type="ChEBI" id="CHEBI:58437"/>
        <dbReference type="EC" id="2.7.7.18"/>
    </reaction>
</comment>
<comment type="pathway">
    <text evidence="3 16">Cofactor biosynthesis; NAD(+) biosynthesis; NAD(+) from nicotinamide D-ribonucleotide: step 1/1.</text>
</comment>
<keyword evidence="12 16" id="KW-0520">NAD</keyword>
<evidence type="ECO:0000256" key="12">
    <source>
        <dbReference type="ARBA" id="ARBA00023027"/>
    </source>
</evidence>
<dbReference type="CDD" id="cd09286">
    <property type="entry name" value="NMNAT_Eukarya"/>
    <property type="match status" value="1"/>
</dbReference>
<keyword evidence="8 16" id="KW-0808">Transferase</keyword>
<dbReference type="OrthoDB" id="422187at2759"/>
<dbReference type="AlphaFoldDB" id="A0A813TG08"/>
<dbReference type="GO" id="GO:0000309">
    <property type="term" value="F:nicotinamide-nucleotide adenylyltransferase activity"/>
    <property type="evidence" value="ECO:0007669"/>
    <property type="project" value="UniProtKB-EC"/>
</dbReference>
<dbReference type="Pfam" id="PF01467">
    <property type="entry name" value="CTP_transf_like"/>
    <property type="match status" value="1"/>
</dbReference>
<evidence type="ECO:0000256" key="15">
    <source>
        <dbReference type="ARBA" id="ARBA00093425"/>
    </source>
</evidence>
<evidence type="ECO:0000256" key="16">
    <source>
        <dbReference type="RuleBase" id="RU362021"/>
    </source>
</evidence>
<evidence type="ECO:0000256" key="9">
    <source>
        <dbReference type="ARBA" id="ARBA00022695"/>
    </source>
</evidence>
<evidence type="ECO:0000256" key="5">
    <source>
        <dbReference type="ARBA" id="ARBA00007064"/>
    </source>
</evidence>
<comment type="cofactor">
    <cofactor evidence="1">
        <name>Mg(2+)</name>
        <dbReference type="ChEBI" id="CHEBI:18420"/>
    </cofactor>
</comment>
<evidence type="ECO:0000256" key="2">
    <source>
        <dbReference type="ARBA" id="ARBA00004173"/>
    </source>
</evidence>
<keyword evidence="11 16" id="KW-0067">ATP-binding</keyword>
<dbReference type="InterPro" id="IPR005248">
    <property type="entry name" value="NadD/NMNAT"/>
</dbReference>
<dbReference type="EC" id="2.7.7.1" evidence="16"/>
<dbReference type="EMBL" id="CAJNOC010000856">
    <property type="protein sequence ID" value="CAF0810376.1"/>
    <property type="molecule type" value="Genomic_DNA"/>
</dbReference>
<comment type="caution">
    <text evidence="18">The sequence shown here is derived from an EMBL/GenBank/DDBJ whole genome shotgun (WGS) entry which is preliminary data.</text>
</comment>
<dbReference type="EC" id="2.7.7.18" evidence="16"/>
<evidence type="ECO:0000256" key="4">
    <source>
        <dbReference type="ARBA" id="ARBA00005019"/>
    </source>
</evidence>
<dbReference type="GO" id="GO:0005524">
    <property type="term" value="F:ATP binding"/>
    <property type="evidence" value="ECO:0007669"/>
    <property type="project" value="UniProtKB-KW"/>
</dbReference>
<dbReference type="Proteomes" id="UP000663879">
    <property type="component" value="Unassembled WGS sequence"/>
</dbReference>
<organism evidence="18 19">
    <name type="scientific">Brachionus calyciflorus</name>
    <dbReference type="NCBI Taxonomy" id="104777"/>
    <lineage>
        <taxon>Eukaryota</taxon>
        <taxon>Metazoa</taxon>
        <taxon>Spiralia</taxon>
        <taxon>Gnathifera</taxon>
        <taxon>Rotifera</taxon>
        <taxon>Eurotatoria</taxon>
        <taxon>Monogononta</taxon>
        <taxon>Pseudotrocha</taxon>
        <taxon>Ploima</taxon>
        <taxon>Brachionidae</taxon>
        <taxon>Brachionus</taxon>
    </lineage>
</organism>
<comment type="subcellular location">
    <subcellularLocation>
        <location evidence="2">Mitochondrion</location>
    </subcellularLocation>
</comment>
<dbReference type="InterPro" id="IPR045094">
    <property type="entry name" value="NMNAT_euk"/>
</dbReference>
<evidence type="ECO:0000259" key="17">
    <source>
        <dbReference type="Pfam" id="PF01467"/>
    </source>
</evidence>
<dbReference type="FunFam" id="3.40.50.620:FF:000221">
    <property type="entry name" value="Nicotinamide/nicotinic acid mononucleotide adenylyltransferase 3"/>
    <property type="match status" value="1"/>
</dbReference>
<evidence type="ECO:0000256" key="13">
    <source>
        <dbReference type="ARBA" id="ARBA00023128"/>
    </source>
</evidence>